<feature type="compositionally biased region" description="Polar residues" evidence="1">
    <location>
        <begin position="135"/>
        <end position="151"/>
    </location>
</feature>
<accession>A0A420IQP0</accession>
<proteinExistence type="predicted"/>
<sequence>CERSLTVVHSDCRLFVECTLILELAENGVVQARKSPIEKYTTSLGTVESIERPCLVRNLTLIEWLRFWDWNLFRQRPREKFRASNYYPNYPLDPDSPNYGDDCHAYMACSKLLTHPDDHLKDVLWPTADKDTENDNNQIAPQYTSDSQSHPPKNRKSFLPNFRPNLPENRVFIE</sequence>
<comment type="caution">
    <text evidence="2">The sequence shown here is derived from an EMBL/GenBank/DDBJ whole genome shotgun (WGS) entry which is preliminary data.</text>
</comment>
<dbReference type="Proteomes" id="UP000285326">
    <property type="component" value="Unassembled WGS sequence"/>
</dbReference>
<feature type="non-terminal residue" evidence="2">
    <location>
        <position position="1"/>
    </location>
</feature>
<gene>
    <name evidence="2" type="ORF">GcM1_224061</name>
</gene>
<feature type="region of interest" description="Disordered" evidence="1">
    <location>
        <begin position="128"/>
        <end position="174"/>
    </location>
</feature>
<dbReference type="EMBL" id="MCBS01022431">
    <property type="protein sequence ID" value="RKF76844.1"/>
    <property type="molecule type" value="Genomic_DNA"/>
</dbReference>
<evidence type="ECO:0000256" key="1">
    <source>
        <dbReference type="SAM" id="MobiDB-lite"/>
    </source>
</evidence>
<name>A0A420IQP0_9PEZI</name>
<evidence type="ECO:0000313" key="3">
    <source>
        <dbReference type="Proteomes" id="UP000285326"/>
    </source>
</evidence>
<evidence type="ECO:0000313" key="2">
    <source>
        <dbReference type="EMBL" id="RKF76844.1"/>
    </source>
</evidence>
<protein>
    <submittedName>
        <fullName evidence="2">Uncharacterized protein</fullName>
    </submittedName>
</protein>
<reference evidence="2 3" key="1">
    <citation type="journal article" date="2018" name="BMC Genomics">
        <title>Comparative genome analyses reveal sequence features reflecting distinct modes of host-adaptation between dicot and monocot powdery mildew.</title>
        <authorList>
            <person name="Wu Y."/>
            <person name="Ma X."/>
            <person name="Pan Z."/>
            <person name="Kale S.D."/>
            <person name="Song Y."/>
            <person name="King H."/>
            <person name="Zhang Q."/>
            <person name="Presley C."/>
            <person name="Deng X."/>
            <person name="Wei C.I."/>
            <person name="Xiao S."/>
        </authorList>
    </citation>
    <scope>NUCLEOTIDE SEQUENCE [LARGE SCALE GENOMIC DNA]</scope>
    <source>
        <strain evidence="2">UMSG1</strain>
    </source>
</reference>
<organism evidence="2 3">
    <name type="scientific">Golovinomyces cichoracearum</name>
    <dbReference type="NCBI Taxonomy" id="62708"/>
    <lineage>
        <taxon>Eukaryota</taxon>
        <taxon>Fungi</taxon>
        <taxon>Dikarya</taxon>
        <taxon>Ascomycota</taxon>
        <taxon>Pezizomycotina</taxon>
        <taxon>Leotiomycetes</taxon>
        <taxon>Erysiphales</taxon>
        <taxon>Erysiphaceae</taxon>
        <taxon>Golovinomyces</taxon>
    </lineage>
</organism>
<dbReference type="AlphaFoldDB" id="A0A420IQP0"/>